<dbReference type="InterPro" id="IPR032675">
    <property type="entry name" value="LRR_dom_sf"/>
</dbReference>
<name>A0A8J5KX72_ZINOF</name>
<sequence>MCCTGLKRLRLSGIRDVNGEAANALARHCPRLSEIAFLDCGMIDEAALVNVVSLRFLSIASSRNIHWATASLSWSSLPNLVGLDVSRTDVSASAVLRLPSVTKNLQALCALNCSAVDEEGRRNPSTFINTKEKLLLTQFTDVLGGIASFFKQPIMNERTMFVQWRNFKNKDKNLNDIMIWLEWILLHSLLRIAESNPHGMDDFWLRQGALMLLRLAKSSQEDVQERAATVLATFVVTKNENAAVEPTRAEAVVQNGGIPLLLELAGSCREALQSESAKVIANLSVNSKIAKAVADEGGIGILPNLARSSNRLVAEEVARGIWILSVGEEHKAAIAEAGGVKALVDLIFKWQPGATQVLERAAGALGNLAADDKCNMEIVVAGGVCALVTLAARALANLAAHGDSDSNNAAVGQESGVLEALVRLTYSQIEGVRREAAGGLWNLSFDDRNLEAIALAGGVEALVYLF</sequence>
<protein>
    <submittedName>
        <fullName evidence="2">Uncharacterized protein</fullName>
    </submittedName>
</protein>
<dbReference type="Proteomes" id="UP000734854">
    <property type="component" value="Unassembled WGS sequence"/>
</dbReference>
<dbReference type="SUPFAM" id="SSF52047">
    <property type="entry name" value="RNI-like"/>
    <property type="match status" value="1"/>
</dbReference>
<dbReference type="SMART" id="SM00185">
    <property type="entry name" value="ARM"/>
    <property type="match status" value="4"/>
</dbReference>
<dbReference type="Gene3D" id="3.80.10.10">
    <property type="entry name" value="Ribonuclease Inhibitor"/>
    <property type="match status" value="1"/>
</dbReference>
<dbReference type="InterPro" id="IPR011989">
    <property type="entry name" value="ARM-like"/>
</dbReference>
<dbReference type="EMBL" id="JACMSC010000013">
    <property type="protein sequence ID" value="KAG6492964.1"/>
    <property type="molecule type" value="Genomic_DNA"/>
</dbReference>
<organism evidence="2 3">
    <name type="scientific">Zingiber officinale</name>
    <name type="common">Ginger</name>
    <name type="synonym">Amomum zingiber</name>
    <dbReference type="NCBI Taxonomy" id="94328"/>
    <lineage>
        <taxon>Eukaryota</taxon>
        <taxon>Viridiplantae</taxon>
        <taxon>Streptophyta</taxon>
        <taxon>Embryophyta</taxon>
        <taxon>Tracheophyta</taxon>
        <taxon>Spermatophyta</taxon>
        <taxon>Magnoliopsida</taxon>
        <taxon>Liliopsida</taxon>
        <taxon>Zingiberales</taxon>
        <taxon>Zingiberaceae</taxon>
        <taxon>Zingiber</taxon>
    </lineage>
</organism>
<feature type="repeat" description="ARM" evidence="1">
    <location>
        <begin position="416"/>
        <end position="458"/>
    </location>
</feature>
<evidence type="ECO:0000313" key="2">
    <source>
        <dbReference type="EMBL" id="KAG6492964.1"/>
    </source>
</evidence>
<dbReference type="PANTHER" id="PTHR46976:SF1">
    <property type="entry name" value="PROTEIN ARABIDILLO 1"/>
    <property type="match status" value="1"/>
</dbReference>
<dbReference type="Gene3D" id="1.25.10.10">
    <property type="entry name" value="Leucine-rich Repeat Variant"/>
    <property type="match status" value="2"/>
</dbReference>
<feature type="repeat" description="ARM" evidence="1">
    <location>
        <begin position="256"/>
        <end position="298"/>
    </location>
</feature>
<dbReference type="PROSITE" id="PS50176">
    <property type="entry name" value="ARM_REPEAT"/>
    <property type="match status" value="3"/>
</dbReference>
<dbReference type="AlphaFoldDB" id="A0A8J5KX72"/>
<keyword evidence="3" id="KW-1185">Reference proteome</keyword>
<dbReference type="InterPro" id="IPR000225">
    <property type="entry name" value="Armadillo"/>
</dbReference>
<proteinExistence type="predicted"/>
<feature type="repeat" description="ARM" evidence="1">
    <location>
        <begin position="338"/>
        <end position="383"/>
    </location>
</feature>
<evidence type="ECO:0000313" key="3">
    <source>
        <dbReference type="Proteomes" id="UP000734854"/>
    </source>
</evidence>
<gene>
    <name evidence="2" type="ORF">ZIOFF_047935</name>
</gene>
<dbReference type="Pfam" id="PF00514">
    <property type="entry name" value="Arm"/>
    <property type="match status" value="2"/>
</dbReference>
<dbReference type="InterPro" id="IPR016024">
    <property type="entry name" value="ARM-type_fold"/>
</dbReference>
<accession>A0A8J5KX72</accession>
<dbReference type="PANTHER" id="PTHR46976">
    <property type="entry name" value="PROTEIN ARABIDILLO 1"/>
    <property type="match status" value="1"/>
</dbReference>
<comment type="caution">
    <text evidence="2">The sequence shown here is derived from an EMBL/GenBank/DDBJ whole genome shotgun (WGS) entry which is preliminary data.</text>
</comment>
<dbReference type="SUPFAM" id="SSF48371">
    <property type="entry name" value="ARM repeat"/>
    <property type="match status" value="1"/>
</dbReference>
<evidence type="ECO:0000256" key="1">
    <source>
        <dbReference type="PROSITE-ProRule" id="PRU00259"/>
    </source>
</evidence>
<reference evidence="2 3" key="1">
    <citation type="submission" date="2020-08" db="EMBL/GenBank/DDBJ databases">
        <title>Plant Genome Project.</title>
        <authorList>
            <person name="Zhang R.-G."/>
        </authorList>
    </citation>
    <scope>NUCLEOTIDE SEQUENCE [LARGE SCALE GENOMIC DNA]</scope>
    <source>
        <tissue evidence="2">Rhizome</tissue>
    </source>
</reference>